<dbReference type="Proteomes" id="UP001221413">
    <property type="component" value="Unassembled WGS sequence"/>
</dbReference>
<protein>
    <submittedName>
        <fullName evidence="2">Uncharacterized protein</fullName>
    </submittedName>
</protein>
<keyword evidence="1" id="KW-0472">Membrane</keyword>
<organism evidence="2 3">
    <name type="scientific">Drechslerella dactyloides</name>
    <name type="common">Nematode-trapping fungus</name>
    <name type="synonym">Arthrobotrys dactyloides</name>
    <dbReference type="NCBI Taxonomy" id="74499"/>
    <lineage>
        <taxon>Eukaryota</taxon>
        <taxon>Fungi</taxon>
        <taxon>Dikarya</taxon>
        <taxon>Ascomycota</taxon>
        <taxon>Pezizomycotina</taxon>
        <taxon>Orbiliomycetes</taxon>
        <taxon>Orbiliales</taxon>
        <taxon>Orbiliaceae</taxon>
        <taxon>Drechslerella</taxon>
    </lineage>
</organism>
<feature type="transmembrane region" description="Helical" evidence="1">
    <location>
        <begin position="20"/>
        <end position="43"/>
    </location>
</feature>
<keyword evidence="3" id="KW-1185">Reference proteome</keyword>
<gene>
    <name evidence="2" type="ORF">Dda_5118</name>
</gene>
<accession>A0AAD6NH87</accession>
<keyword evidence="1" id="KW-1133">Transmembrane helix</keyword>
<evidence type="ECO:0000313" key="3">
    <source>
        <dbReference type="Proteomes" id="UP001221413"/>
    </source>
</evidence>
<evidence type="ECO:0000313" key="2">
    <source>
        <dbReference type="EMBL" id="KAJ6259481.1"/>
    </source>
</evidence>
<keyword evidence="1" id="KW-0812">Transmembrane</keyword>
<name>A0AAD6NH87_DREDA</name>
<evidence type="ECO:0000256" key="1">
    <source>
        <dbReference type="SAM" id="Phobius"/>
    </source>
</evidence>
<proteinExistence type="predicted"/>
<sequence>MVNEPILIRLFVKLVRGLPVGVLCDFGLFGLFGGLCVPFFGLFGGLGEPLPPFFDAVDLPFKLPLGLLIFGGLFGGLPKLLRGLANGLPFLGLPPLGLSSSLTAPSDEKNFMMARMPRGPSPFFGKQMYTGSSSAPSFWRNSLLLISLSEARGRGPAERDALGACACGVVQGVRDDVLAGPAGRAGELERVLDLVAVLVRQLREDEQRADVVVPVHGVEVPAVLPVDPRVKLGKVDLGALAVVHPVLHAGVALRLDFGRDLAGWHVGDSDAFLLRVPDLARDVVVFGCGVDGGIDALFGGTGQRAPAEFAAEDFLAILADQQPDGLQLQLFLDEIDEPPHRHLVLRPVAQGVADDDGVVVLRDVSAGGAGLFVPPDVVSLVQPGGVGGVAVVGDELCERLELLGGDVVDVRGLVLPWRVERAGFRVAENRDRRLLGQAARISVVQRGVTDVSQVQQQHDDPLEADATAAVWRGALVEALHVVLHHGRLDGVVEHALLQHLRVVDTLTAGQDFLAPQEDIERIGVVGVFGVQHGVERAGGQGELVDDVKVGVVLLLDELAQPDFSTGGQVFVFVGDAAVFLLVAGFEKHADSLLEGDSRGLIQPDEVFMRELTLDDIQLVTVSLVDAFEDRLEHVVNHVQDLVVVLFESHFQVQAGEFGQVTVGVAVLGAEDGADLVHSLEIRDDAHLLGQLRALREEGVPAEIVDLENARSGLGCGALELGCVDFDEAIAVEEGAEEIADTSRLGGSGSEIEDAVAQERPGVDMVAPAGFVVDVLFGQLGLVDGEGEVFVDFGDGVELSDEDFLVVDGGRLDRLGGLADDALDEDDGLDADVVGPLDHVLGGLAFLLLEDALDGVLSLAEDEEGETGAEFADGVHSDAEDDVFAFVRAVDIGYAKSLLVFAFLGLVDGEDAVALAEFFGLEFGGEGGLQLALLLELEFSSFIDDDAGFLLLALFLLPGLVFADGLVVAGVVGGPVGLQGGGGLAAGGLAVELFGEGCGGGTGFFGAAGSGTELVQRSSEGRHGCRPGRKIRFVCLFAWR</sequence>
<comment type="caution">
    <text evidence="2">The sequence shown here is derived from an EMBL/GenBank/DDBJ whole genome shotgun (WGS) entry which is preliminary data.</text>
</comment>
<dbReference type="AlphaFoldDB" id="A0AAD6NH87"/>
<dbReference type="EMBL" id="JAQGDS010000006">
    <property type="protein sequence ID" value="KAJ6259481.1"/>
    <property type="molecule type" value="Genomic_DNA"/>
</dbReference>
<reference evidence="2" key="1">
    <citation type="submission" date="2023-01" db="EMBL/GenBank/DDBJ databases">
        <title>The chitinases involved in constricting ring structure development in the nematode-trapping fungus Drechslerella dactyloides.</title>
        <authorList>
            <person name="Wang R."/>
            <person name="Zhang L."/>
            <person name="Tang P."/>
            <person name="Li S."/>
            <person name="Liang L."/>
        </authorList>
    </citation>
    <scope>NUCLEOTIDE SEQUENCE</scope>
    <source>
        <strain evidence="2">YMF1.00031</strain>
    </source>
</reference>